<dbReference type="InterPro" id="IPR046346">
    <property type="entry name" value="Aminoacid_DH-like_N_sf"/>
</dbReference>
<evidence type="ECO:0000259" key="5">
    <source>
        <dbReference type="Pfam" id="PF21076"/>
    </source>
</evidence>
<feature type="domain" description="NAD-glutamate dehydrogenase N-terminal ACT1" evidence="4">
    <location>
        <begin position="35"/>
        <end position="178"/>
    </location>
</feature>
<evidence type="ECO:0000259" key="2">
    <source>
        <dbReference type="Pfam" id="PF05088"/>
    </source>
</evidence>
<dbReference type="InterPro" id="IPR049058">
    <property type="entry name" value="NAD_Glu_DH_HM2"/>
</dbReference>
<evidence type="ECO:0000313" key="8">
    <source>
        <dbReference type="Proteomes" id="UP000197153"/>
    </source>
</evidence>
<reference evidence="7 8" key="1">
    <citation type="submission" date="2017-06" db="EMBL/GenBank/DDBJ databases">
        <title>Complete genome sequence of Nitrospirillum amazonense strain CBAmC, an endophytic nitrogen-fixing and plant growth-promoting bacterium, isolated from sugarcane.</title>
        <authorList>
            <person name="Schwab S."/>
            <person name="dos Santos Teixeira K.R."/>
            <person name="Simoes Araujo J.L."/>
            <person name="Soares Vidal M."/>
            <person name="Borges de Freitas H.R."/>
            <person name="Rivello Crivelaro A.L."/>
            <person name="Bueno de Camargo Nunes A."/>
            <person name="dos Santos C.M."/>
            <person name="Palmeira da Silva Rosa D."/>
            <person name="da Silva Padilha D."/>
            <person name="da Silva E."/>
            <person name="Araujo Terra L."/>
            <person name="Soares Mendes V."/>
            <person name="Farinelli L."/>
            <person name="Magalhaes Cruz L."/>
            <person name="Baldani J.I."/>
        </authorList>
    </citation>
    <scope>NUCLEOTIDE SEQUENCE [LARGE SCALE GENOMIC DNA]</scope>
    <source>
        <strain evidence="7 8">CBAmC</strain>
    </source>
</reference>
<dbReference type="InterPro" id="IPR048381">
    <property type="entry name" value="GDH_C"/>
</dbReference>
<dbReference type="Pfam" id="PF21079">
    <property type="entry name" value="GDH_HM2"/>
    <property type="match status" value="1"/>
</dbReference>
<dbReference type="Pfam" id="PF21077">
    <property type="entry name" value="GDH_ACT3"/>
    <property type="match status" value="1"/>
</dbReference>
<sequence length="1619" mass="178648">MALKAEQRKSELTEQIAAKVRDRLSREKAATAERFVRQFYANVPPDDILRSSSDELYGAAVAMWQFGAVRKAGTAQVRVCNPKVEQDGWHAPHTVVEIVNDDMPFLVDSVSAELNRHGLTVHLVIHPVVKVKRDAEGRLVELYEPHAAPADAKAESFMHVEVDQQTSPELLEKVRAGLVHILADVRAAVEDFEAMRSRVAETIDESRKSSQALDAAEVAEGVDFLRWIDDDHFIFLGVREYRFGKEDGQDTLDILAGAGLGILRDDEVSVFDGLRYFSQLPPDVRAFVRQPRAIMVTKANKDSTVHRPAPLDAVMVKLFDDQGVEIGERLFVGLFTSVAYNRTAREIPYLRQKVNRALERAGFDKSSHDGKALLHILETYPRDELFQTSDDELFDIAMGVLHLQDRQRVALFVRKDPFERFVSALIYVPRDRYDTDLRLKLQGILETAFEGKTTQYHVMLSESALARAHIIIQTTPGKVPDYDVRDVEETLIEAARGWGERLQQALIDAKGEEVGLRLARRYRRGTLAEGYREIYSPEAAVMDIERLEMVAATGQIALNLHRPVEAEPHELFFKVYHDGTPVQLSQALPMLEDLGLKILAEGGPHEVRIPGREKSIWIQDFEMKMANGQAVELDAVKEAFEDAFMRVWTGEAQTDGFNKLVLGAGLAWRDVTMVRAYAKYLRQARFDFSQSYIEDTLAAHVGITKLLVRLFHLAHDPAILAKLGREEVDSQRMGLVVEIDHALDQVTNLDEDRILRRMLNLIRATLRTNFFQKGADGQPKSYLSFKLDSRSIDDLPLPRPMVEIWVYSPRVEAVHLRGGKVARGGIRWSDRKEDFRTEILGLIKAQMVKNAVIVPMGSKGGFVVKNPPPASAGREAALAEGIECYKTMMRGLLDITDNLVKGQVVPPQDVVRLDGDDPYLVVAADKGTATFSDIANGVSRDYGFWLDDAFASGGSAGYDHKKMGITARGAWEAVKRHFRELGRDCQTQDFTVVGVGDMSGDVFGNGMLLSKHIRLVAAFDHRHIFLDPNPDAASSWEERKRMFDLPRSSWADYDKSKLSQGGGIFERGAKSVPLSPEVRAALGITAERLTPAELMQAILKADVDLLWLGGIGTYVKAGGETNAEVGDKANDALRIDGRQVRAKVVGEGANLGFTQRGRIEAAQAGVRLNTDAIDNSAGVDTSDHEVNIKILLRDVMDKGSMTLPQRDALLATMTDDVAELVLADNYQQTQALSIDEAVAPDTLDDLARLMRLMEKAGKLNRAIEFLPTDEEVSLRAQARRGLTRPETAVLLAYAKIDLYDKLLNSDLPDDAKMAADLVEYFPESLQRQYPQAVAGHQLRREIIATVATNSMVNRVGPSFVAEMVEQTGLGEADVARAYHIARDAYGLPAVWKAIDALDNQVPAATQAAMGLATRRLLRRAVPWTLLNSTHPLDMAAGIARLGPAVKVLSKALADILSPDAAADLDAKKEELEQAGVPAELAHHVAALSALGAATDISQIAVETNRGVETVAAVHFALGERLGFDWLRGRAEAVKTTTHWQRQALGAIIDDLYGLQGRLAARVLAGEGDDATALIDGWLAAKSGPLDRIQSLLAELRGVAHLDVAMLAVATRQLRGLTAG</sequence>
<dbReference type="EMBL" id="CP022110">
    <property type="protein sequence ID" value="ASG21619.1"/>
    <property type="molecule type" value="Genomic_DNA"/>
</dbReference>
<dbReference type="Pfam" id="PF21078">
    <property type="entry name" value="GDH_HM3"/>
    <property type="match status" value="1"/>
</dbReference>
<dbReference type="InterPro" id="IPR024727">
    <property type="entry name" value="NAD_Glu_DH_N_ACT1"/>
</dbReference>
<dbReference type="Pfam" id="PF21074">
    <property type="entry name" value="GDH_C"/>
    <property type="match status" value="1"/>
</dbReference>
<dbReference type="SUPFAM" id="SSF51735">
    <property type="entry name" value="NAD(P)-binding Rossmann-fold domains"/>
    <property type="match status" value="1"/>
</dbReference>
<feature type="domain" description="NAD-glutamate dehydrogenase catalytic" evidence="2">
    <location>
        <begin position="738"/>
        <end position="1234"/>
    </location>
</feature>
<dbReference type="RefSeq" id="WP_088872302.1">
    <property type="nucleotide sequence ID" value="NZ_CP022110.1"/>
</dbReference>
<dbReference type="InterPro" id="IPR049056">
    <property type="entry name" value="NAD_Glu_DH_HM3"/>
</dbReference>
<keyword evidence="8" id="KW-1185">Reference proteome</keyword>
<feature type="domain" description="NAD-glutamate dehydrogenase ACT3" evidence="6">
    <location>
        <begin position="556"/>
        <end position="635"/>
    </location>
</feature>
<keyword evidence="1" id="KW-0560">Oxidoreductase</keyword>
<gene>
    <name evidence="7" type="ORF">Y958_12990</name>
</gene>
<dbReference type="Pfam" id="PF05088">
    <property type="entry name" value="Bac_GDH_CD"/>
    <property type="match status" value="1"/>
</dbReference>
<name>A0A248JSN3_9PROT</name>
<dbReference type="Gene3D" id="3.40.50.720">
    <property type="entry name" value="NAD(P)-binding Rossmann-like Domain"/>
    <property type="match status" value="1"/>
</dbReference>
<dbReference type="Pfam" id="PF21076">
    <property type="entry name" value="GDH_ACT2"/>
    <property type="match status" value="1"/>
</dbReference>
<feature type="domain" description="NAD-glutamate dehydrogenase ACT2" evidence="5">
    <location>
        <begin position="411"/>
        <end position="498"/>
    </location>
</feature>
<dbReference type="GO" id="GO:0004352">
    <property type="term" value="F:glutamate dehydrogenase (NAD+) activity"/>
    <property type="evidence" value="ECO:0007669"/>
    <property type="project" value="InterPro"/>
</dbReference>
<accession>A0A248JSN3</accession>
<proteinExistence type="predicted"/>
<dbReference type="Pfam" id="PF21075">
    <property type="entry name" value="GDH_ACT1"/>
    <property type="match status" value="1"/>
</dbReference>
<evidence type="ECO:0000259" key="3">
    <source>
        <dbReference type="Pfam" id="PF21074"/>
    </source>
</evidence>
<dbReference type="InterPro" id="IPR036291">
    <property type="entry name" value="NAD(P)-bd_dom_sf"/>
</dbReference>
<feature type="domain" description="NAD-specific glutamate dehydrogenase C-terminal" evidence="3">
    <location>
        <begin position="1280"/>
        <end position="1614"/>
    </location>
</feature>
<dbReference type="Pfam" id="PF21073">
    <property type="entry name" value="GDH_HM1"/>
    <property type="match status" value="1"/>
</dbReference>
<protein>
    <submittedName>
        <fullName evidence="7">NAD-glutamate dehydrogenase</fullName>
    </submittedName>
</protein>
<dbReference type="InterPro" id="IPR049059">
    <property type="entry name" value="NAD_Glu_DH_HM1"/>
</dbReference>
<dbReference type="InterPro" id="IPR049062">
    <property type="entry name" value="NAD_Glu_DH_ACT2"/>
</dbReference>
<dbReference type="InterPro" id="IPR049064">
    <property type="entry name" value="NAD_Glu_DH_ACT3"/>
</dbReference>
<evidence type="ECO:0000313" key="7">
    <source>
        <dbReference type="EMBL" id="ASG21619.1"/>
    </source>
</evidence>
<dbReference type="PANTHER" id="PTHR43403:SF1">
    <property type="entry name" value="NAD-SPECIFIC GLUTAMATE DEHYDROGENASE"/>
    <property type="match status" value="1"/>
</dbReference>
<dbReference type="InterPro" id="IPR007780">
    <property type="entry name" value="NAD_Glu_DH_bac"/>
</dbReference>
<dbReference type="Proteomes" id="UP000197153">
    <property type="component" value="Chromosome 1"/>
</dbReference>
<dbReference type="PIRSF" id="PIRSF036761">
    <property type="entry name" value="GDH_Mll4104"/>
    <property type="match status" value="1"/>
</dbReference>
<evidence type="ECO:0000259" key="4">
    <source>
        <dbReference type="Pfam" id="PF21075"/>
    </source>
</evidence>
<evidence type="ECO:0000256" key="1">
    <source>
        <dbReference type="ARBA" id="ARBA00023002"/>
    </source>
</evidence>
<dbReference type="SUPFAM" id="SSF53223">
    <property type="entry name" value="Aminoacid dehydrogenase-like, N-terminal domain"/>
    <property type="match status" value="1"/>
</dbReference>
<dbReference type="GO" id="GO:0004069">
    <property type="term" value="F:L-aspartate:2-oxoglutarate aminotransferase activity"/>
    <property type="evidence" value="ECO:0007669"/>
    <property type="project" value="InterPro"/>
</dbReference>
<dbReference type="PANTHER" id="PTHR43403">
    <property type="entry name" value="NAD-SPECIFIC GLUTAMATE DEHYDROGENASE"/>
    <property type="match status" value="1"/>
</dbReference>
<dbReference type="InterPro" id="IPR028971">
    <property type="entry name" value="NAD-GDH_cat"/>
</dbReference>
<dbReference type="GO" id="GO:0006538">
    <property type="term" value="P:L-glutamate catabolic process"/>
    <property type="evidence" value="ECO:0007669"/>
    <property type="project" value="InterPro"/>
</dbReference>
<organism evidence="7 8">
    <name type="scientific">Nitrospirillum viridazoti CBAmc</name>
    <dbReference type="NCBI Taxonomy" id="1441467"/>
    <lineage>
        <taxon>Bacteria</taxon>
        <taxon>Pseudomonadati</taxon>
        <taxon>Pseudomonadota</taxon>
        <taxon>Alphaproteobacteria</taxon>
        <taxon>Rhodospirillales</taxon>
        <taxon>Azospirillaceae</taxon>
        <taxon>Nitrospirillum</taxon>
        <taxon>Nitrospirillum viridazoti</taxon>
    </lineage>
</organism>
<dbReference type="KEGG" id="nao:Y958_12990"/>
<evidence type="ECO:0000259" key="6">
    <source>
        <dbReference type="Pfam" id="PF21077"/>
    </source>
</evidence>